<feature type="compositionally biased region" description="Low complexity" evidence="2">
    <location>
        <begin position="526"/>
        <end position="537"/>
    </location>
</feature>
<dbReference type="CDD" id="cd00174">
    <property type="entry name" value="SH3"/>
    <property type="match status" value="1"/>
</dbReference>
<dbReference type="OrthoDB" id="73680at2759"/>
<evidence type="ECO:0000259" key="3">
    <source>
        <dbReference type="SMART" id="SM00326"/>
    </source>
</evidence>
<evidence type="ECO:0000256" key="2">
    <source>
        <dbReference type="SAM" id="MobiDB-lite"/>
    </source>
</evidence>
<dbReference type="Proteomes" id="UP000053201">
    <property type="component" value="Unassembled WGS sequence"/>
</dbReference>
<dbReference type="SMART" id="SM00326">
    <property type="entry name" value="SH3"/>
    <property type="match status" value="1"/>
</dbReference>
<dbReference type="Pfam" id="PF00018">
    <property type="entry name" value="SH3_1"/>
    <property type="match status" value="1"/>
</dbReference>
<keyword evidence="5" id="KW-1185">Reference proteome</keyword>
<dbReference type="VEuPathDB" id="FungiDB:SPPG_04170"/>
<feature type="compositionally biased region" description="Low complexity" evidence="2">
    <location>
        <begin position="548"/>
        <end position="559"/>
    </location>
</feature>
<evidence type="ECO:0000256" key="1">
    <source>
        <dbReference type="ARBA" id="ARBA00022443"/>
    </source>
</evidence>
<dbReference type="OMA" id="HYMVANS"/>
<gene>
    <name evidence="4" type="ORF">SPPG_04170</name>
</gene>
<dbReference type="InterPro" id="IPR027267">
    <property type="entry name" value="AH/BAR_dom_sf"/>
</dbReference>
<accession>A0A0L0HJ91</accession>
<dbReference type="InParanoid" id="A0A0L0HJ91"/>
<sequence length="580" mass="62903">MLGQPNDSISRQDIKDVIARSQSVLKVAGKYKMALWTLAGVMQDMSESVIDLSRCRAVKQAERIRGGVKPDGLKRCGELHLTMSKRIRELGDRVQRELEDPLQKGIEEHANTVVANEKRLAYMGKEIQDKIKKAETDTRKRRNRNPEQIQQAVRNLAQYTAELQDLKYVNQNVILGEEARNIRSMEAQWSTLLRSLAILFGQCVAGAAGCADELSEDQKSDANAILTETVFSASKRNNSIKTSDGPSRRVSRRGSLDSNIGPDQRHHEEAMKSASFGRAVAQLAGAVAAATIGAPERQDSSLTANDTTEPASSGTAAEEAASNSSAPQLSLPAFSRLGNENDAPSPKEQSPTVTTPSSQFPPRPIIKSNNSSSTIEREKRRVAFPTSKPIATVRSSVIEPTTSQNLTSTLSSLYPDIFAAENTQIASVPVSRHGGNLRTPAVYVAGGDGDAESQMGSVVGASESLVGVMSSTKAADLVYAIHDFTARSAKEMSLTKGDVIEVRKRQGTWIYGTKLQRKKKDGTDKPMSPSVESPSSSRGFADRFRRGPPQQQQPQADSPPEIKPEVGWIPMAFVAKFSAV</sequence>
<evidence type="ECO:0000313" key="5">
    <source>
        <dbReference type="Proteomes" id="UP000053201"/>
    </source>
</evidence>
<organism evidence="4 5">
    <name type="scientific">Spizellomyces punctatus (strain DAOM BR117)</name>
    <dbReference type="NCBI Taxonomy" id="645134"/>
    <lineage>
        <taxon>Eukaryota</taxon>
        <taxon>Fungi</taxon>
        <taxon>Fungi incertae sedis</taxon>
        <taxon>Chytridiomycota</taxon>
        <taxon>Chytridiomycota incertae sedis</taxon>
        <taxon>Chytridiomycetes</taxon>
        <taxon>Spizellomycetales</taxon>
        <taxon>Spizellomycetaceae</taxon>
        <taxon>Spizellomyces</taxon>
    </lineage>
</organism>
<feature type="region of interest" description="Disordered" evidence="2">
    <location>
        <begin position="513"/>
        <end position="564"/>
    </location>
</feature>
<feature type="compositionally biased region" description="Polar residues" evidence="2">
    <location>
        <begin position="347"/>
        <end position="358"/>
    </location>
</feature>
<protein>
    <recommendedName>
        <fullName evidence="3">SH3 domain-containing protein</fullName>
    </recommendedName>
</protein>
<feature type="compositionally biased region" description="Low complexity" evidence="2">
    <location>
        <begin position="307"/>
        <end position="326"/>
    </location>
</feature>
<dbReference type="GeneID" id="27687635"/>
<keyword evidence="1" id="KW-0728">SH3 domain</keyword>
<dbReference type="Gene3D" id="2.30.30.40">
    <property type="entry name" value="SH3 Domains"/>
    <property type="match status" value="1"/>
</dbReference>
<feature type="region of interest" description="Disordered" evidence="2">
    <location>
        <begin position="294"/>
        <end position="387"/>
    </location>
</feature>
<dbReference type="InterPro" id="IPR001452">
    <property type="entry name" value="SH3_domain"/>
</dbReference>
<dbReference type="EMBL" id="KQ257455">
    <property type="protein sequence ID" value="KND01078.1"/>
    <property type="molecule type" value="Genomic_DNA"/>
</dbReference>
<evidence type="ECO:0000313" key="4">
    <source>
        <dbReference type="EMBL" id="KND01078.1"/>
    </source>
</evidence>
<dbReference type="RefSeq" id="XP_016609117.1">
    <property type="nucleotide sequence ID" value="XM_016752416.1"/>
</dbReference>
<dbReference type="InterPro" id="IPR036028">
    <property type="entry name" value="SH3-like_dom_sf"/>
</dbReference>
<feature type="region of interest" description="Disordered" evidence="2">
    <location>
        <begin position="237"/>
        <end position="273"/>
    </location>
</feature>
<dbReference type="SUPFAM" id="SSF50044">
    <property type="entry name" value="SH3-domain"/>
    <property type="match status" value="1"/>
</dbReference>
<feature type="domain" description="SH3" evidence="3">
    <location>
        <begin position="476"/>
        <end position="578"/>
    </location>
</feature>
<name>A0A0L0HJ91_SPIPD</name>
<dbReference type="AlphaFoldDB" id="A0A0L0HJ91"/>
<dbReference type="Gene3D" id="1.20.1270.60">
    <property type="entry name" value="Arfaptin homology (AH) domain/BAR domain"/>
    <property type="match status" value="1"/>
</dbReference>
<reference evidence="4 5" key="1">
    <citation type="submission" date="2009-08" db="EMBL/GenBank/DDBJ databases">
        <title>The Genome Sequence of Spizellomyces punctatus strain DAOM BR117.</title>
        <authorList>
            <consortium name="The Broad Institute Genome Sequencing Platform"/>
            <person name="Russ C."/>
            <person name="Cuomo C."/>
            <person name="Shea T."/>
            <person name="Young S.K."/>
            <person name="Zeng Q."/>
            <person name="Koehrsen M."/>
            <person name="Haas B."/>
            <person name="Borodovsky M."/>
            <person name="Guigo R."/>
            <person name="Alvarado L."/>
            <person name="Berlin A."/>
            <person name="Bochicchio J."/>
            <person name="Borenstein D."/>
            <person name="Chapman S."/>
            <person name="Chen Z."/>
            <person name="Engels R."/>
            <person name="Freedman E."/>
            <person name="Gellesch M."/>
            <person name="Goldberg J."/>
            <person name="Griggs A."/>
            <person name="Gujja S."/>
            <person name="Heiman D."/>
            <person name="Hepburn T."/>
            <person name="Howarth C."/>
            <person name="Jen D."/>
            <person name="Larson L."/>
            <person name="Lewis B."/>
            <person name="Mehta T."/>
            <person name="Park D."/>
            <person name="Pearson M."/>
            <person name="Roberts A."/>
            <person name="Saif S."/>
            <person name="Shenoy N."/>
            <person name="Sisk P."/>
            <person name="Stolte C."/>
            <person name="Sykes S."/>
            <person name="Thomson T."/>
            <person name="Walk T."/>
            <person name="White J."/>
            <person name="Yandava C."/>
            <person name="Burger G."/>
            <person name="Gray M.W."/>
            <person name="Holland P.W.H."/>
            <person name="King N."/>
            <person name="Lang F.B.F."/>
            <person name="Roger A.J."/>
            <person name="Ruiz-Trillo I."/>
            <person name="Lander E."/>
            <person name="Nusbaum C."/>
        </authorList>
    </citation>
    <scope>NUCLEOTIDE SEQUENCE [LARGE SCALE GENOMIC DNA]</scope>
    <source>
        <strain evidence="4 5">DAOM BR117</strain>
    </source>
</reference>
<proteinExistence type="predicted"/>